<accession>A0A1B8GND9</accession>
<protein>
    <recommendedName>
        <fullName evidence="5">DUF1446-domain-containing protein</fullName>
    </recommendedName>
</protein>
<proteinExistence type="predicted"/>
<evidence type="ECO:0000259" key="1">
    <source>
        <dbReference type="Pfam" id="PF07287"/>
    </source>
</evidence>
<dbReference type="EMBL" id="KV460222">
    <property type="protein sequence ID" value="OBT97337.1"/>
    <property type="molecule type" value="Genomic_DNA"/>
</dbReference>
<dbReference type="Pfam" id="PF07287">
    <property type="entry name" value="AtuA"/>
    <property type="match status" value="1"/>
</dbReference>
<gene>
    <name evidence="3" type="ORF">VE01_04335</name>
</gene>
<dbReference type="InterPro" id="IPR056362">
    <property type="entry name" value="AtuA-like_ferredoxin_dom"/>
</dbReference>
<sequence>MFTPKRAIRIAGASGGFTDRQRAILDLAKCDVDVIVGDWMSECTMSWHGAAKANVVANSVSDTDRQGLYDPSFMENVSPALPYLEKKGIKLAVNAGSSDTELLAKTVVQEVKKQGLNLKVAWVQGDEVSDVVNKLLKEGHKFENICFGGNLEDWGFDPVAAQCYLGGAGISEAFKNGADIVICGRVADAAPTIGAAMWWHGWDRNTNFDEIAGALIAGHLIECSSYVAGGYYSGFKRLFDGCENLGFPIAAVFPDGSCTLEKEPETGGAINVGTVVSQLLYEIQGPQYYGSDVVAVLEGIDMVQEADDLVRITGVKGKPPPTTTKVGLTAVGGYQAEFHFYFVGLDIDDKCEWTERQIRKSMGDNVGKFSCLEFQQIGTAAEDPRDQNRATVDFRIFAQSKDRSLMVKDTLDVPGFNRYCLENFLQSAPGATIGNDIRQSAGKEFYEYWVALLPQSEVSHKVNLTWENKAIDIPPSTAMQLYETRQWSYETKNPVPLNSFGPTTRCPIGWRVLGRSGDKASDANVGLFVENDDEWEWIRSMLTVEKMKELLGAEYNGKEIDRFEIPGLRAVHFLLHDHLDRSYNASSTVDGLGKNVCEYLRAKHVDIPNKFLRRGRI</sequence>
<feature type="domain" description="AtuA-like ferredoxin-fold" evidence="2">
    <location>
        <begin position="514"/>
        <end position="605"/>
    </location>
</feature>
<dbReference type="GeneID" id="28837721"/>
<evidence type="ECO:0000313" key="3">
    <source>
        <dbReference type="EMBL" id="OBT97337.1"/>
    </source>
</evidence>
<dbReference type="PANTHER" id="PTHR47585:SF2">
    <property type="entry name" value="DUF1446 DOMAIN PROTEIN (AFU_ORTHOLOGUE AFUA_6G11420)"/>
    <property type="match status" value="1"/>
</dbReference>
<evidence type="ECO:0000313" key="4">
    <source>
        <dbReference type="Proteomes" id="UP000091956"/>
    </source>
</evidence>
<dbReference type="RefSeq" id="XP_018131070.1">
    <property type="nucleotide sequence ID" value="XM_018273810.2"/>
</dbReference>
<dbReference type="Pfam" id="PF23544">
    <property type="entry name" value="AtuA_ferredoxin"/>
    <property type="match status" value="1"/>
</dbReference>
<dbReference type="PANTHER" id="PTHR47585">
    <property type="match status" value="1"/>
</dbReference>
<name>A0A1B8GND9_9PEZI</name>
<dbReference type="OrthoDB" id="10265871at2759"/>
<reference evidence="4" key="2">
    <citation type="journal article" date="2018" name="Nat. Commun.">
        <title>Extreme sensitivity to ultraviolet light in the fungal pathogen causing white-nose syndrome of bats.</title>
        <authorList>
            <person name="Palmer J.M."/>
            <person name="Drees K.P."/>
            <person name="Foster J.T."/>
            <person name="Lindner D.L."/>
        </authorList>
    </citation>
    <scope>NUCLEOTIDE SEQUENCE [LARGE SCALE GENOMIC DNA]</scope>
    <source>
        <strain evidence="4">UAMH 10579</strain>
    </source>
</reference>
<evidence type="ECO:0000259" key="2">
    <source>
        <dbReference type="Pfam" id="PF23544"/>
    </source>
</evidence>
<dbReference type="Proteomes" id="UP000091956">
    <property type="component" value="Unassembled WGS sequence"/>
</dbReference>
<keyword evidence="4" id="KW-1185">Reference proteome</keyword>
<organism evidence="3 4">
    <name type="scientific">Pseudogymnoascus verrucosus</name>
    <dbReference type="NCBI Taxonomy" id="342668"/>
    <lineage>
        <taxon>Eukaryota</taxon>
        <taxon>Fungi</taxon>
        <taxon>Dikarya</taxon>
        <taxon>Ascomycota</taxon>
        <taxon>Pezizomycotina</taxon>
        <taxon>Leotiomycetes</taxon>
        <taxon>Thelebolales</taxon>
        <taxon>Thelebolaceae</taxon>
        <taxon>Pseudogymnoascus</taxon>
    </lineage>
</organism>
<evidence type="ECO:0008006" key="5">
    <source>
        <dbReference type="Google" id="ProtNLM"/>
    </source>
</evidence>
<reference evidence="3 4" key="1">
    <citation type="submission" date="2016-03" db="EMBL/GenBank/DDBJ databases">
        <title>Comparative genomics of Pseudogymnoascus destructans, the fungus causing white-nose syndrome of bats.</title>
        <authorList>
            <person name="Palmer J.M."/>
            <person name="Drees K.P."/>
            <person name="Foster J.T."/>
            <person name="Lindner D.L."/>
        </authorList>
    </citation>
    <scope>NUCLEOTIDE SEQUENCE [LARGE SCALE GENOMIC DNA]</scope>
    <source>
        <strain evidence="3 4">UAMH 10579</strain>
    </source>
</reference>
<feature type="domain" description="Acyclic terpene utilisation N-terminal" evidence="1">
    <location>
        <begin position="8"/>
        <end position="464"/>
    </location>
</feature>
<dbReference type="InterPro" id="IPR010839">
    <property type="entry name" value="AtuA_N"/>
</dbReference>
<dbReference type="AlphaFoldDB" id="A0A1B8GND9"/>